<dbReference type="GO" id="GO:0016787">
    <property type="term" value="F:hydrolase activity"/>
    <property type="evidence" value="ECO:0007669"/>
    <property type="project" value="UniProtKB-KW"/>
</dbReference>
<gene>
    <name evidence="5" type="ORF">DM01DRAFT_1386180</name>
</gene>
<evidence type="ECO:0000256" key="3">
    <source>
        <dbReference type="SAM" id="MobiDB-lite"/>
    </source>
</evidence>
<comment type="caution">
    <text evidence="5">The sequence shown here is derived from an EMBL/GenBank/DDBJ whole genome shotgun (WGS) entry which is preliminary data.</text>
</comment>
<feature type="compositionally biased region" description="Basic residues" evidence="3">
    <location>
        <begin position="457"/>
        <end position="470"/>
    </location>
</feature>
<feature type="compositionally biased region" description="Low complexity" evidence="3">
    <location>
        <begin position="485"/>
        <end position="503"/>
    </location>
</feature>
<feature type="transmembrane region" description="Helical" evidence="4">
    <location>
        <begin position="59"/>
        <end position="80"/>
    </location>
</feature>
<dbReference type="Proteomes" id="UP000242146">
    <property type="component" value="Unassembled WGS sequence"/>
</dbReference>
<evidence type="ECO:0000313" key="5">
    <source>
        <dbReference type="EMBL" id="ORX46507.1"/>
    </source>
</evidence>
<keyword evidence="4" id="KW-0812">Transmembrane</keyword>
<feature type="binding site" evidence="2">
    <location>
        <position position="262"/>
    </location>
    <ligand>
        <name>3'-phosphoadenylyl sulfate</name>
        <dbReference type="ChEBI" id="CHEBI:58339"/>
    </ligand>
</feature>
<keyword evidence="4" id="KW-0472">Membrane</keyword>
<dbReference type="GO" id="GO:0008146">
    <property type="term" value="F:sulfotransferase activity"/>
    <property type="evidence" value="ECO:0007669"/>
    <property type="project" value="InterPro"/>
</dbReference>
<dbReference type="EMBL" id="MCGT01000037">
    <property type="protein sequence ID" value="ORX46507.1"/>
    <property type="molecule type" value="Genomic_DNA"/>
</dbReference>
<dbReference type="SUPFAM" id="SSF52540">
    <property type="entry name" value="P-loop containing nucleoside triphosphate hydrolases"/>
    <property type="match status" value="1"/>
</dbReference>
<evidence type="ECO:0000313" key="6">
    <source>
        <dbReference type="Proteomes" id="UP000242146"/>
    </source>
</evidence>
<dbReference type="AlphaFoldDB" id="A0A1X2G6P9"/>
<dbReference type="Gene3D" id="3.40.50.300">
    <property type="entry name" value="P-loop containing nucleotide triphosphate hydrolases"/>
    <property type="match status" value="1"/>
</dbReference>
<evidence type="ECO:0000256" key="1">
    <source>
        <dbReference type="ARBA" id="ARBA00022679"/>
    </source>
</evidence>
<organism evidence="5 6">
    <name type="scientific">Hesseltinella vesiculosa</name>
    <dbReference type="NCBI Taxonomy" id="101127"/>
    <lineage>
        <taxon>Eukaryota</taxon>
        <taxon>Fungi</taxon>
        <taxon>Fungi incertae sedis</taxon>
        <taxon>Mucoromycota</taxon>
        <taxon>Mucoromycotina</taxon>
        <taxon>Mucoromycetes</taxon>
        <taxon>Mucorales</taxon>
        <taxon>Cunninghamellaceae</taxon>
        <taxon>Hesseltinella</taxon>
    </lineage>
</organism>
<accession>A0A1X2G6P9</accession>
<dbReference type="OrthoDB" id="411451at2759"/>
<dbReference type="InterPro" id="IPR027417">
    <property type="entry name" value="P-loop_NTPase"/>
</dbReference>
<dbReference type="InterPro" id="IPR037359">
    <property type="entry name" value="NST/OST"/>
</dbReference>
<evidence type="ECO:0000256" key="2">
    <source>
        <dbReference type="PIRSR" id="PIRSR637359-2"/>
    </source>
</evidence>
<protein>
    <submittedName>
        <fullName evidence="5">P-loop containing nucleoside triphosphate hydrolase protein</fullName>
    </submittedName>
</protein>
<name>A0A1X2G6P9_9FUNG</name>
<reference evidence="5 6" key="1">
    <citation type="submission" date="2016-07" db="EMBL/GenBank/DDBJ databases">
        <title>Pervasive Adenine N6-methylation of Active Genes in Fungi.</title>
        <authorList>
            <consortium name="DOE Joint Genome Institute"/>
            <person name="Mondo S.J."/>
            <person name="Dannebaum R.O."/>
            <person name="Kuo R.C."/>
            <person name="Labutti K."/>
            <person name="Haridas S."/>
            <person name="Kuo A."/>
            <person name="Salamov A."/>
            <person name="Ahrendt S.R."/>
            <person name="Lipzen A."/>
            <person name="Sullivan W."/>
            <person name="Andreopoulos W.B."/>
            <person name="Clum A."/>
            <person name="Lindquist E."/>
            <person name="Daum C."/>
            <person name="Ramamoorthy G.K."/>
            <person name="Gryganskyi A."/>
            <person name="Culley D."/>
            <person name="Magnuson J.K."/>
            <person name="James T.Y."/>
            <person name="O'Malley M.A."/>
            <person name="Stajich J.E."/>
            <person name="Spatafora J.W."/>
            <person name="Visel A."/>
            <person name="Grigoriev I.V."/>
        </authorList>
    </citation>
    <scope>NUCLEOTIDE SEQUENCE [LARGE SCALE GENOMIC DNA]</scope>
    <source>
        <strain evidence="5 6">NRRL 3301</strain>
    </source>
</reference>
<sequence>MVTMFKQNQLHHFETAVSPVLRKKQQPGMQAKRLHLDNEALSTSSPHSSRHYASSRSKYRLCQALSLVTFMLVLLLIYIVHTTPLSIFQADGGKTSLASLVSKRTLQRWHGYLSSRFFDATASPPKLYYPPHCPSPSDRQESITCAKPVPSFIFAGSEMSGSRYIFEQLQHHPQVAWTMDASASPHVTSLDDDLFDDQKNGKDAFETYLSQFPFLTDRELANIEKQQVIVGEHAPHYLYKSFVTARRIKEMLPHVKLVFILRDPIDRAYTQFIREMSILRRKQQQQHHEQPNADSPSLSFEDLIDLEMTILEHCRASGAHNDWESFLRCHRSSDIRASWNLTITDQQDHHLEIYDGLVKGMYYNSLVPFLQHFGPSQLYVTRTEDFINNPSMSFQRLAKFLGIQEDYFSELNFYGRLALAQQQETPLSEEADDLIHMILQQQHYHHQKQQHQQQQTHRNRHSSNTRHRPQQRVPAMALEEEATMPAASSTSNAAPSSSPLLPSINKDDDQDALDLSIRYRLEKIFRPLNEQLLSLFEDHKDFLGWDYDVDRG</sequence>
<dbReference type="PANTHER" id="PTHR10605">
    <property type="entry name" value="HEPARAN SULFATE SULFOTRANSFERASE"/>
    <property type="match status" value="1"/>
</dbReference>
<keyword evidence="6" id="KW-1185">Reference proteome</keyword>
<evidence type="ECO:0000256" key="4">
    <source>
        <dbReference type="SAM" id="Phobius"/>
    </source>
</evidence>
<dbReference type="Pfam" id="PF13469">
    <property type="entry name" value="Sulfotransfer_3"/>
    <property type="match status" value="1"/>
</dbReference>
<dbReference type="PANTHER" id="PTHR10605:SF56">
    <property type="entry name" value="BIFUNCTIONAL HEPARAN SULFATE N-DEACETYLASE_N-SULFOTRANSFERASE"/>
    <property type="match status" value="1"/>
</dbReference>
<feature type="region of interest" description="Disordered" evidence="3">
    <location>
        <begin position="442"/>
        <end position="507"/>
    </location>
</feature>
<proteinExistence type="predicted"/>
<keyword evidence="4" id="KW-1133">Transmembrane helix</keyword>
<keyword evidence="5" id="KW-0378">Hydrolase</keyword>
<keyword evidence="1" id="KW-0808">Transferase</keyword>